<dbReference type="OrthoDB" id="7820733at2"/>
<name>A0A252F2M2_9FIRM</name>
<dbReference type="InterPro" id="IPR046240">
    <property type="entry name" value="DUF6273"/>
</dbReference>
<protein>
    <recommendedName>
        <fullName evidence="1">DUF6273 domain-containing protein</fullName>
    </recommendedName>
</protein>
<dbReference type="EMBL" id="NHOC01000008">
    <property type="protein sequence ID" value="OUM19989.1"/>
    <property type="molecule type" value="Genomic_DNA"/>
</dbReference>
<keyword evidence="3" id="KW-1185">Reference proteome</keyword>
<gene>
    <name evidence="2" type="ORF">CBW42_09605</name>
</gene>
<dbReference type="AlphaFoldDB" id="A0A252F2M2"/>
<evidence type="ECO:0000313" key="3">
    <source>
        <dbReference type="Proteomes" id="UP000194903"/>
    </source>
</evidence>
<dbReference type="RefSeq" id="WP_087020578.1">
    <property type="nucleotide sequence ID" value="NZ_NHOC01000008.1"/>
</dbReference>
<dbReference type="Pfam" id="PF19789">
    <property type="entry name" value="DUF6273"/>
    <property type="match status" value="1"/>
</dbReference>
<sequence length="315" mass="33808">MSRTIAELTAGEKVYLDETIDGVLSHVPYIYLGQDDSGNCIILREAVAIQKRMHSANVAVYDGCEADVWLEDEDAGYLSRFDAATRAALVSTQIKCNSITTGEIGVIARRCFLLSYTELGYATTPDEGASYLAALQTATGKTGDNARIAYNSAAAAVSWWLRSANSEAQFRYVYANGVAISNNATNTGLWMRPALSVAPATIVSDGTEDTIYLLPDSAKAYREVDAVVYVGSSDKRPKRARVMVNAVNCTSLQLRVSNNAKDASPTWVSVTNGGTADLPNTTKTTDAWELGVKIYATSGGRAEIGEPVVIAEMEE</sequence>
<evidence type="ECO:0000259" key="1">
    <source>
        <dbReference type="Pfam" id="PF19789"/>
    </source>
</evidence>
<feature type="domain" description="DUF6273" evidence="1">
    <location>
        <begin position="38"/>
        <end position="198"/>
    </location>
</feature>
<reference evidence="2 3" key="1">
    <citation type="submission" date="2017-05" db="EMBL/GenBank/DDBJ databases">
        <title>Butyricicoccus porcorum sp. nov. a butyrate-producing bacterium from the swine intestinal tract.</title>
        <authorList>
            <person name="Trachsel J."/>
            <person name="Humphrey S."/>
            <person name="Allen H.K."/>
        </authorList>
    </citation>
    <scope>NUCLEOTIDE SEQUENCE [LARGE SCALE GENOMIC DNA]</scope>
    <source>
        <strain evidence="2">BB10</strain>
    </source>
</reference>
<proteinExistence type="predicted"/>
<organism evidence="2 3">
    <name type="scientific">Butyricicoccus porcorum</name>
    <dbReference type="NCBI Taxonomy" id="1945634"/>
    <lineage>
        <taxon>Bacteria</taxon>
        <taxon>Bacillati</taxon>
        <taxon>Bacillota</taxon>
        <taxon>Clostridia</taxon>
        <taxon>Eubacteriales</taxon>
        <taxon>Butyricicoccaceae</taxon>
        <taxon>Butyricicoccus</taxon>
    </lineage>
</organism>
<accession>A0A252F2M2</accession>
<comment type="caution">
    <text evidence="2">The sequence shown here is derived from an EMBL/GenBank/DDBJ whole genome shotgun (WGS) entry which is preliminary data.</text>
</comment>
<dbReference type="Proteomes" id="UP000194903">
    <property type="component" value="Unassembled WGS sequence"/>
</dbReference>
<evidence type="ECO:0000313" key="2">
    <source>
        <dbReference type="EMBL" id="OUM19989.1"/>
    </source>
</evidence>